<dbReference type="Gene3D" id="3.40.190.10">
    <property type="entry name" value="Periplasmic binding protein-like II"/>
    <property type="match status" value="2"/>
</dbReference>
<sequence length="351" mass="38940">MKLSRLLSTRLLMPASLVLGLLGSQLSLAAEPLKTVRIATVAFSNAGKTTFNGPTYLMDKDPWLKEQLAKRGIELQWVPAATASVGTFVNEEFANKRIDFAFYGDLPTIILNASGISTKLLAAGGLGNNVYLVVPPDSTATSIDDLKGKRIALHRGRPWELSFAKLLESRKLGFDDFRIFNLNPQAGGAALSAGRVDGFFTLSDAYLLEDKKVGKIIWSSKEAPADWKMRAELFGASDFVAQQPEVTQLVVDAYLKALKWASEEQHKAEYIELLSRSGQPQSVLLREVEGESWKNHFSPLINASLRQHYQDGIAYSLQAKLIRKDIKVDDLLDNRFVEQGLKDLNLEGEWK</sequence>
<dbReference type="PANTHER" id="PTHR30024:SF21">
    <property type="entry name" value="ABC TRANSPORTER SUBSTRATE-BINDING PROTEIN"/>
    <property type="match status" value="1"/>
</dbReference>
<evidence type="ECO:0000259" key="2">
    <source>
        <dbReference type="Pfam" id="PF09084"/>
    </source>
</evidence>
<organism evidence="4 5">
    <name type="scientific">Pseudomonas cremoris</name>
    <dbReference type="NCBI Taxonomy" id="2724178"/>
    <lineage>
        <taxon>Bacteria</taxon>
        <taxon>Pseudomonadati</taxon>
        <taxon>Pseudomonadota</taxon>
        <taxon>Gammaproteobacteria</taxon>
        <taxon>Pseudomonadales</taxon>
        <taxon>Pseudomonadaceae</taxon>
        <taxon>Pseudomonas</taxon>
    </lineage>
</organism>
<evidence type="ECO:0000313" key="4">
    <source>
        <dbReference type="EMBL" id="MBC2409027.1"/>
    </source>
</evidence>
<dbReference type="EMBL" id="JAAXCZ010000019">
    <property type="protein sequence ID" value="MBC2384643.1"/>
    <property type="molecule type" value="Genomic_DNA"/>
</dbReference>
<dbReference type="Proteomes" id="UP000520513">
    <property type="component" value="Unassembled WGS sequence"/>
</dbReference>
<feature type="signal peptide" evidence="1">
    <location>
        <begin position="1"/>
        <end position="29"/>
    </location>
</feature>
<feature type="chain" id="PRO_5030727029" evidence="1">
    <location>
        <begin position="30"/>
        <end position="351"/>
    </location>
</feature>
<dbReference type="Proteomes" id="UP000534677">
    <property type="component" value="Unassembled WGS sequence"/>
</dbReference>
<feature type="domain" description="SsuA/THI5-like" evidence="2">
    <location>
        <begin position="71"/>
        <end position="268"/>
    </location>
</feature>
<evidence type="ECO:0000313" key="6">
    <source>
        <dbReference type="Proteomes" id="UP000534677"/>
    </source>
</evidence>
<dbReference type="PANTHER" id="PTHR30024">
    <property type="entry name" value="ALIPHATIC SULFONATES-BINDING PROTEIN-RELATED"/>
    <property type="match status" value="1"/>
</dbReference>
<evidence type="ECO:0000256" key="1">
    <source>
        <dbReference type="SAM" id="SignalP"/>
    </source>
</evidence>
<proteinExistence type="predicted"/>
<keyword evidence="6" id="KW-1185">Reference proteome</keyword>
<accession>A0A7X1E0Y9</accession>
<evidence type="ECO:0000313" key="3">
    <source>
        <dbReference type="EMBL" id="MBC2384643.1"/>
    </source>
</evidence>
<name>A0A7X1E0Y9_9PSED</name>
<keyword evidence="1" id="KW-0732">Signal</keyword>
<reference evidence="5 6" key="1">
    <citation type="submission" date="2020-04" db="EMBL/GenBank/DDBJ databases">
        <title>Pseudomonas crami sp. nov., a novel proteolytic bacterial species isolated from cream.</title>
        <authorList>
            <person name="Hofmann K."/>
            <person name="Woller A."/>
            <person name="Huptas C."/>
            <person name="Wenning M."/>
            <person name="Scherer S."/>
            <person name="Doll E.V."/>
        </authorList>
    </citation>
    <scope>NUCLEOTIDE SEQUENCE [LARGE SCALE GENOMIC DNA]</scope>
    <source>
        <strain evidence="3 6">WS 5096</strain>
        <strain evidence="4 5">WS 5106</strain>
    </source>
</reference>
<evidence type="ECO:0000313" key="5">
    <source>
        <dbReference type="Proteomes" id="UP000520513"/>
    </source>
</evidence>
<comment type="caution">
    <text evidence="4">The sequence shown here is derived from an EMBL/GenBank/DDBJ whole genome shotgun (WGS) entry which is preliminary data.</text>
</comment>
<dbReference type="EMBL" id="JAAXCY010000010">
    <property type="protein sequence ID" value="MBC2409027.1"/>
    <property type="molecule type" value="Genomic_DNA"/>
</dbReference>
<dbReference type="InterPro" id="IPR015168">
    <property type="entry name" value="SsuA/THI5"/>
</dbReference>
<dbReference type="AlphaFoldDB" id="A0A7X1E0Y9"/>
<protein>
    <submittedName>
        <fullName evidence="4">ABC transporter substrate-binding protein</fullName>
    </submittedName>
</protein>
<gene>
    <name evidence="3" type="ORF">HF209_27235</name>
    <name evidence="4" type="ORF">HF257_23715</name>
</gene>
<dbReference type="SUPFAM" id="SSF53850">
    <property type="entry name" value="Periplasmic binding protein-like II"/>
    <property type="match status" value="1"/>
</dbReference>
<dbReference type="Pfam" id="PF09084">
    <property type="entry name" value="NMT1"/>
    <property type="match status" value="1"/>
</dbReference>
<dbReference type="RefSeq" id="WP_185710139.1">
    <property type="nucleotide sequence ID" value="NZ_JAAXCY010000010.1"/>
</dbReference>